<keyword evidence="2" id="KW-1185">Reference proteome</keyword>
<comment type="caution">
    <text evidence="1">The sequence shown here is derived from an EMBL/GenBank/DDBJ whole genome shotgun (WGS) entry which is preliminary data.</text>
</comment>
<sequence length="108" mass="12188">METHIITLTFQECGRRYGLAPDDLRRFVDFGLLSPSSAPDTVQVEEPDELLPRLARLHHELGLQPEALDIILAMRQRMEQLQAALAQEVARARQLESFLQGRGPLLDG</sequence>
<evidence type="ECO:0000313" key="2">
    <source>
        <dbReference type="Proteomes" id="UP001501153"/>
    </source>
</evidence>
<reference evidence="2" key="1">
    <citation type="journal article" date="2019" name="Int. J. Syst. Evol. Microbiol.">
        <title>The Global Catalogue of Microorganisms (GCM) 10K type strain sequencing project: providing services to taxonomists for standard genome sequencing and annotation.</title>
        <authorList>
            <consortium name="The Broad Institute Genomics Platform"/>
            <consortium name="The Broad Institute Genome Sequencing Center for Infectious Disease"/>
            <person name="Wu L."/>
            <person name="Ma J."/>
        </authorList>
    </citation>
    <scope>NUCLEOTIDE SEQUENCE [LARGE SCALE GENOMIC DNA]</scope>
    <source>
        <strain evidence="2">JCM 17923</strain>
    </source>
</reference>
<organism evidence="1 2">
    <name type="scientific">Hymenobacter saemangeumensis</name>
    <dbReference type="NCBI Taxonomy" id="1084522"/>
    <lineage>
        <taxon>Bacteria</taxon>
        <taxon>Pseudomonadati</taxon>
        <taxon>Bacteroidota</taxon>
        <taxon>Cytophagia</taxon>
        <taxon>Cytophagales</taxon>
        <taxon>Hymenobacteraceae</taxon>
        <taxon>Hymenobacter</taxon>
    </lineage>
</organism>
<name>A0ABP8I5S6_9BACT</name>
<dbReference type="EMBL" id="BAABGZ010000013">
    <property type="protein sequence ID" value="GAA4351840.1"/>
    <property type="molecule type" value="Genomic_DNA"/>
</dbReference>
<dbReference type="RefSeq" id="WP_345234560.1">
    <property type="nucleotide sequence ID" value="NZ_BAABGZ010000013.1"/>
</dbReference>
<accession>A0ABP8I5S6</accession>
<dbReference type="Gene3D" id="1.10.1660.10">
    <property type="match status" value="1"/>
</dbReference>
<evidence type="ECO:0000313" key="1">
    <source>
        <dbReference type="EMBL" id="GAA4351840.1"/>
    </source>
</evidence>
<gene>
    <name evidence="1" type="ORF">GCM10023185_10870</name>
</gene>
<evidence type="ECO:0008006" key="3">
    <source>
        <dbReference type="Google" id="ProtNLM"/>
    </source>
</evidence>
<dbReference type="Proteomes" id="UP001501153">
    <property type="component" value="Unassembled WGS sequence"/>
</dbReference>
<proteinExistence type="predicted"/>
<protein>
    <recommendedName>
        <fullName evidence="3">MerR family transcriptional regulator</fullName>
    </recommendedName>
</protein>
<dbReference type="Pfam" id="PF13591">
    <property type="entry name" value="MerR_2"/>
    <property type="match status" value="1"/>
</dbReference>